<dbReference type="AlphaFoldDB" id="A0A0E9SEC4"/>
<keyword evidence="1" id="KW-1133">Transmembrane helix</keyword>
<dbReference type="EMBL" id="GBXM01068975">
    <property type="protein sequence ID" value="JAH39602.1"/>
    <property type="molecule type" value="Transcribed_RNA"/>
</dbReference>
<proteinExistence type="predicted"/>
<accession>A0A0E9SEC4</accession>
<reference evidence="2" key="1">
    <citation type="submission" date="2014-11" db="EMBL/GenBank/DDBJ databases">
        <authorList>
            <person name="Amaro Gonzalez C."/>
        </authorList>
    </citation>
    <scope>NUCLEOTIDE SEQUENCE</scope>
</reference>
<name>A0A0E9SEC4_ANGAN</name>
<sequence>MNGINFIVISLNPTKVKIFLRLFPLLSFGAMAWITFCFYWLTAVHYICV</sequence>
<keyword evidence="1" id="KW-0472">Membrane</keyword>
<protein>
    <submittedName>
        <fullName evidence="2">Uncharacterized protein</fullName>
    </submittedName>
</protein>
<feature type="transmembrane region" description="Helical" evidence="1">
    <location>
        <begin position="18"/>
        <end position="41"/>
    </location>
</feature>
<keyword evidence="1" id="KW-0812">Transmembrane</keyword>
<reference evidence="2" key="2">
    <citation type="journal article" date="2015" name="Fish Shellfish Immunol.">
        <title>Early steps in the European eel (Anguilla anguilla)-Vibrio vulnificus interaction in the gills: Role of the RtxA13 toxin.</title>
        <authorList>
            <person name="Callol A."/>
            <person name="Pajuelo D."/>
            <person name="Ebbesson L."/>
            <person name="Teles M."/>
            <person name="MacKenzie S."/>
            <person name="Amaro C."/>
        </authorList>
    </citation>
    <scope>NUCLEOTIDE SEQUENCE</scope>
</reference>
<evidence type="ECO:0000313" key="2">
    <source>
        <dbReference type="EMBL" id="JAH39602.1"/>
    </source>
</evidence>
<organism evidence="2">
    <name type="scientific">Anguilla anguilla</name>
    <name type="common">European freshwater eel</name>
    <name type="synonym">Muraena anguilla</name>
    <dbReference type="NCBI Taxonomy" id="7936"/>
    <lineage>
        <taxon>Eukaryota</taxon>
        <taxon>Metazoa</taxon>
        <taxon>Chordata</taxon>
        <taxon>Craniata</taxon>
        <taxon>Vertebrata</taxon>
        <taxon>Euteleostomi</taxon>
        <taxon>Actinopterygii</taxon>
        <taxon>Neopterygii</taxon>
        <taxon>Teleostei</taxon>
        <taxon>Anguilliformes</taxon>
        <taxon>Anguillidae</taxon>
        <taxon>Anguilla</taxon>
    </lineage>
</organism>
<evidence type="ECO:0000256" key="1">
    <source>
        <dbReference type="SAM" id="Phobius"/>
    </source>
</evidence>